<sequence length="372" mass="43088">MAFYRHFCERPDFKISVATNNPDIFNYEVPYQFSYFSTNKIWQRIVRTRLNRWIYSSAHLTWGNVVPSQIVKQAIDFKPDVVLTVAGSWSWSARMAGVLAKKLKIPLVGSFNDWWYYNLIYHPATEKWIERSFRKFYQKCDLALCTSEGMRDELGPHKNAIVFYPSGALMSPNELIKKTDKTDKTKKIFTVAFAGNIGEWYGKMLESLITLAKDNLKFRIFGNNPNWSEEFLARATQSGIYRGHIAFEELRQEMLEVDVLLLPMGFDESSAQIERTSFKTKFLDYLSFSKPILVWGPEYCSAVRTATEFDSADICTVQDPKTCMEGLVALRENPDRRQQIVNNAQRMYESRFHPDKIHQLLVDAIGGLISPR</sequence>
<evidence type="ECO:0000313" key="4">
    <source>
        <dbReference type="Proteomes" id="UP000030428"/>
    </source>
</evidence>
<evidence type="ECO:0000313" key="3">
    <source>
        <dbReference type="EMBL" id="KHD07108.1"/>
    </source>
</evidence>
<name>A0A0A6P8P4_9GAMM</name>
<protein>
    <submittedName>
        <fullName evidence="3">Uncharacterized protein</fullName>
    </submittedName>
</protein>
<dbReference type="AlphaFoldDB" id="A0A0A6P8P4"/>
<accession>A0A0A6P8P4</accession>
<dbReference type="Pfam" id="PF13439">
    <property type="entry name" value="Glyco_transf_4"/>
    <property type="match status" value="1"/>
</dbReference>
<dbReference type="Proteomes" id="UP000030428">
    <property type="component" value="Unassembled WGS sequence"/>
</dbReference>
<dbReference type="PANTHER" id="PTHR45947">
    <property type="entry name" value="SULFOQUINOVOSYL TRANSFERASE SQD2"/>
    <property type="match status" value="1"/>
</dbReference>
<reference evidence="3 4" key="1">
    <citation type="journal article" date="2016" name="Front. Microbiol.">
        <title>Single-Cell (Meta-)Genomics of a Dimorphic Candidatus Thiomargarita nelsonii Reveals Genomic Plasticity.</title>
        <authorList>
            <person name="Flood B.E."/>
            <person name="Fliss P."/>
            <person name="Jones D.S."/>
            <person name="Dick G.J."/>
            <person name="Jain S."/>
            <person name="Kaster A.K."/>
            <person name="Winkel M."/>
            <person name="Mussmann M."/>
            <person name="Bailey J."/>
        </authorList>
    </citation>
    <scope>NUCLEOTIDE SEQUENCE [LARGE SCALE GENOMIC DNA]</scope>
    <source>
        <strain evidence="3">Hydrate Ridge</strain>
    </source>
</reference>
<gene>
    <name evidence="3" type="ORF">PN36_02555</name>
</gene>
<evidence type="ECO:0000259" key="2">
    <source>
        <dbReference type="Pfam" id="PF13524"/>
    </source>
</evidence>
<dbReference type="PANTHER" id="PTHR45947:SF3">
    <property type="entry name" value="SULFOQUINOVOSYL TRANSFERASE SQD2"/>
    <property type="match status" value="1"/>
</dbReference>
<organism evidence="3 4">
    <name type="scientific">Candidatus Thiomargarita nelsonii</name>
    <dbReference type="NCBI Taxonomy" id="1003181"/>
    <lineage>
        <taxon>Bacteria</taxon>
        <taxon>Pseudomonadati</taxon>
        <taxon>Pseudomonadota</taxon>
        <taxon>Gammaproteobacteria</taxon>
        <taxon>Thiotrichales</taxon>
        <taxon>Thiotrichaceae</taxon>
        <taxon>Thiomargarita</taxon>
    </lineage>
</organism>
<dbReference type="GO" id="GO:0016757">
    <property type="term" value="F:glycosyltransferase activity"/>
    <property type="evidence" value="ECO:0007669"/>
    <property type="project" value="UniProtKB-ARBA"/>
</dbReference>
<keyword evidence="4" id="KW-1185">Reference proteome</keyword>
<feature type="domain" description="Spore protein YkvP/CgeB glycosyl transferase-like" evidence="2">
    <location>
        <begin position="213"/>
        <end position="357"/>
    </location>
</feature>
<dbReference type="Gene3D" id="3.40.50.2000">
    <property type="entry name" value="Glycogen Phosphorylase B"/>
    <property type="match status" value="2"/>
</dbReference>
<dbReference type="InterPro" id="IPR050194">
    <property type="entry name" value="Glycosyltransferase_grp1"/>
</dbReference>
<dbReference type="InterPro" id="IPR055259">
    <property type="entry name" value="YkvP/CgeB_Glyco_trans-like"/>
</dbReference>
<evidence type="ECO:0000259" key="1">
    <source>
        <dbReference type="Pfam" id="PF13439"/>
    </source>
</evidence>
<proteinExistence type="predicted"/>
<dbReference type="SUPFAM" id="SSF53756">
    <property type="entry name" value="UDP-Glycosyltransferase/glycogen phosphorylase"/>
    <property type="match status" value="1"/>
</dbReference>
<comment type="caution">
    <text evidence="3">The sequence shown here is derived from an EMBL/GenBank/DDBJ whole genome shotgun (WGS) entry which is preliminary data.</text>
</comment>
<dbReference type="Pfam" id="PF13524">
    <property type="entry name" value="Glyco_trans_1_2"/>
    <property type="match status" value="1"/>
</dbReference>
<dbReference type="InterPro" id="IPR028098">
    <property type="entry name" value="Glyco_trans_4-like_N"/>
</dbReference>
<feature type="domain" description="Glycosyltransferase subfamily 4-like N-terminal" evidence="1">
    <location>
        <begin position="55"/>
        <end position="155"/>
    </location>
</feature>
<dbReference type="EMBL" id="JSZA02000006">
    <property type="protein sequence ID" value="KHD07108.1"/>
    <property type="molecule type" value="Genomic_DNA"/>
</dbReference>